<evidence type="ECO:0000256" key="3">
    <source>
        <dbReference type="SAM" id="Phobius"/>
    </source>
</evidence>
<keyword evidence="5" id="KW-1185">Reference proteome</keyword>
<feature type="transmembrane region" description="Helical" evidence="3">
    <location>
        <begin position="451"/>
        <end position="471"/>
    </location>
</feature>
<dbReference type="PANTHER" id="PTHR36840">
    <property type="entry name" value="BLL5714 PROTEIN"/>
    <property type="match status" value="1"/>
</dbReference>
<comment type="caution">
    <text evidence="4">The sequence shown here is derived from an EMBL/GenBank/DDBJ whole genome shotgun (WGS) entry which is preliminary data.</text>
</comment>
<feature type="transmembrane region" description="Helical" evidence="3">
    <location>
        <begin position="477"/>
        <end position="497"/>
    </location>
</feature>
<dbReference type="Proteomes" id="UP001153678">
    <property type="component" value="Unassembled WGS sequence"/>
</dbReference>
<feature type="region of interest" description="Disordered" evidence="2">
    <location>
        <begin position="386"/>
        <end position="416"/>
    </location>
</feature>
<evidence type="ECO:0000313" key="5">
    <source>
        <dbReference type="Proteomes" id="UP001153678"/>
    </source>
</evidence>
<dbReference type="OrthoDB" id="191995at2759"/>
<proteinExistence type="predicted"/>
<keyword evidence="3" id="KW-0472">Membrane</keyword>
<feature type="coiled-coil region" evidence="1">
    <location>
        <begin position="73"/>
        <end position="107"/>
    </location>
</feature>
<feature type="transmembrane region" description="Helical" evidence="3">
    <location>
        <begin position="307"/>
        <end position="328"/>
    </location>
</feature>
<keyword evidence="1" id="KW-0175">Coiled coil</keyword>
<feature type="compositionally biased region" description="Low complexity" evidence="2">
    <location>
        <begin position="389"/>
        <end position="405"/>
    </location>
</feature>
<feature type="transmembrane region" description="Helical" evidence="3">
    <location>
        <begin position="580"/>
        <end position="604"/>
    </location>
</feature>
<feature type="transmembrane region" description="Helical" evidence="3">
    <location>
        <begin position="275"/>
        <end position="295"/>
    </location>
</feature>
<feature type="transmembrane region" description="Helical" evidence="3">
    <location>
        <begin position="251"/>
        <end position="269"/>
    </location>
</feature>
<accession>A0A9W4ST79</accession>
<feature type="transmembrane region" description="Helical" evidence="3">
    <location>
        <begin position="334"/>
        <end position="353"/>
    </location>
</feature>
<reference evidence="4" key="1">
    <citation type="submission" date="2022-08" db="EMBL/GenBank/DDBJ databases">
        <authorList>
            <person name="Kallberg Y."/>
            <person name="Tangrot J."/>
            <person name="Rosling A."/>
        </authorList>
    </citation>
    <scope>NUCLEOTIDE SEQUENCE</scope>
    <source>
        <strain evidence="4">Wild A</strain>
    </source>
</reference>
<feature type="compositionally biased region" description="Basic residues" evidence="2">
    <location>
        <begin position="406"/>
        <end position="416"/>
    </location>
</feature>
<sequence length="834" mass="96441">MTENNDVPDRQKDQLQEVSLNKDIELAISPIVPLNYSKNLQIGDTKLLVVDKEDDIISGEAPSCCVLGSPKHVAALKAKIEELKSNSEQLERERREALSRSDSVSKQLDRLVKELSQLGHDNNHKNNEQTIHATVHTFGSLQKLEIIADDEDSAEEYHKHDRLMRKPRVRQYWHAGTLHREAEERKVNFKELFWDLIFVAVIGNLGHVLVEDVTLVNIERFILTFYPIWRVWIDMTHYLNMYSSDDLLEKFIVFFEMVLVITMGTHASDIFDETAYIYLISFVIARMTFMLLNLLHATWIPLFRIPFINTSWGIFIPCMLWIVAIFVPRNRVMAVMWIALVFENLWTGGILLINRYGSEIFNRNKTTREEFETVDDSTLTLENTLVNDSSPTLTSPTSTSPTSTSPKKHAPHKAMKTRGTEYQWKWKDLFSLFRISEYRPALNIEHYSERLGLFTIIALGEGILGILYTSFNPSPDGQLAKAILGLLTAYNLHWIYFDVDASRQFQHALRRHTFTGILFGLIHFPMNMALIAFGTSLGRMVQLRDFPGSQHIPVEDNDLHLESRAVPEHADDAVFPSSLSWLYCISLAISLYCMAFIGMLHKGLDNADYLRIRKSYRILLRFIIGTIYLLLPLSKINSLNLIIITSMLSLLLVIVEIYGRLRKGLPLFGNCDDDVLDAHNKRYIRWRWGNKNSNKRTWSNGVLKKTVITNFNSEIPILSRYSIHSRVFTWDNKWFYLISYFRLHSTNEIASIALSKVIFKVSSGKTIKSEVMFETSGYFKNESIEEKEERENKRQIRLKLVEQIFPFEFSDGTCARDFLNEIKAKRNNNVQAKL</sequence>
<name>A0A9W4ST79_9GLOM</name>
<dbReference type="AlphaFoldDB" id="A0A9W4ST79"/>
<feature type="transmembrane region" description="Helical" evidence="3">
    <location>
        <begin position="616"/>
        <end position="633"/>
    </location>
</feature>
<keyword evidence="3" id="KW-0812">Transmembrane</keyword>
<feature type="transmembrane region" description="Helical" evidence="3">
    <location>
        <begin position="517"/>
        <end position="537"/>
    </location>
</feature>
<dbReference type="Pfam" id="PF06772">
    <property type="entry name" value="LtrA"/>
    <property type="match status" value="1"/>
</dbReference>
<gene>
    <name evidence="4" type="ORF">FWILDA_LOCUS9735</name>
</gene>
<organism evidence="4 5">
    <name type="scientific">Funneliformis geosporum</name>
    <dbReference type="NCBI Taxonomy" id="1117311"/>
    <lineage>
        <taxon>Eukaryota</taxon>
        <taxon>Fungi</taxon>
        <taxon>Fungi incertae sedis</taxon>
        <taxon>Mucoromycota</taxon>
        <taxon>Glomeromycotina</taxon>
        <taxon>Glomeromycetes</taxon>
        <taxon>Glomerales</taxon>
        <taxon>Glomeraceae</taxon>
        <taxon>Funneliformis</taxon>
    </lineage>
</organism>
<evidence type="ECO:0000313" key="4">
    <source>
        <dbReference type="EMBL" id="CAI2180747.1"/>
    </source>
</evidence>
<keyword evidence="3" id="KW-1133">Transmembrane helix</keyword>
<dbReference type="InterPro" id="IPR010640">
    <property type="entry name" value="Low_temperature_requirement_A"/>
</dbReference>
<dbReference type="PANTHER" id="PTHR36840:SF1">
    <property type="entry name" value="BLL5714 PROTEIN"/>
    <property type="match status" value="1"/>
</dbReference>
<protein>
    <submittedName>
        <fullName evidence="4">12033_t:CDS:1</fullName>
    </submittedName>
</protein>
<evidence type="ECO:0000256" key="2">
    <source>
        <dbReference type="SAM" id="MobiDB-lite"/>
    </source>
</evidence>
<evidence type="ECO:0000256" key="1">
    <source>
        <dbReference type="SAM" id="Coils"/>
    </source>
</evidence>
<dbReference type="EMBL" id="CAMKVN010002362">
    <property type="protein sequence ID" value="CAI2180747.1"/>
    <property type="molecule type" value="Genomic_DNA"/>
</dbReference>